<feature type="transmembrane region" description="Helical" evidence="1">
    <location>
        <begin position="6"/>
        <end position="29"/>
    </location>
</feature>
<evidence type="ECO:0000313" key="2">
    <source>
        <dbReference type="EMBL" id="BAP85050.1"/>
    </source>
</evidence>
<dbReference type="InterPro" id="IPR008407">
    <property type="entry name" value="Brnchd-chn_aa_trnsp_AzlD"/>
</dbReference>
<evidence type="ECO:0000313" key="3">
    <source>
        <dbReference type="Proteomes" id="UP000031620"/>
    </source>
</evidence>
<feature type="transmembrane region" description="Helical" evidence="1">
    <location>
        <begin position="81"/>
        <end position="107"/>
    </location>
</feature>
<dbReference type="RefSeq" id="WP_041092708.1">
    <property type="nucleotide sequence ID" value="NZ_AP014680.1"/>
</dbReference>
<accession>A0A0A1GSV1</accession>
<reference evidence="2 3" key="1">
    <citation type="submission" date="2014-11" db="EMBL/GenBank/DDBJ databases">
        <title>Complete genome sequence and analysis of Lactobacillus hokkaidonensis LOOC260T.</title>
        <authorList>
            <person name="Tanizawa Y."/>
            <person name="Tohno M."/>
            <person name="Kaminuma E."/>
            <person name="Nakamura Y."/>
            <person name="Arita M."/>
        </authorList>
    </citation>
    <scope>NUCLEOTIDE SEQUENCE [LARGE SCALE GENOMIC DNA]</scope>
    <source>
        <strain evidence="2 3">LOOC260</strain>
    </source>
</reference>
<keyword evidence="1" id="KW-0472">Membrane</keyword>
<dbReference type="KEGG" id="lho:LOOC260_104870"/>
<keyword evidence="1" id="KW-0812">Transmembrane</keyword>
<dbReference type="HOGENOM" id="CLU_157896_0_0_9"/>
<name>A0A0A1GSV1_9LACO</name>
<keyword evidence="1" id="KW-1133">Transmembrane helix</keyword>
<dbReference type="Pfam" id="PF05437">
    <property type="entry name" value="AzlD"/>
    <property type="match status" value="1"/>
</dbReference>
<dbReference type="EMBL" id="AP014680">
    <property type="protein sequence ID" value="BAP85050.1"/>
    <property type="molecule type" value="Genomic_DNA"/>
</dbReference>
<dbReference type="Proteomes" id="UP000031620">
    <property type="component" value="Chromosome"/>
</dbReference>
<evidence type="ECO:0000256" key="1">
    <source>
        <dbReference type="SAM" id="Phobius"/>
    </source>
</evidence>
<dbReference type="STRING" id="1291742.LOOC260_104870"/>
<feature type="transmembrane region" description="Helical" evidence="1">
    <location>
        <begin position="41"/>
        <end position="61"/>
    </location>
</feature>
<protein>
    <submittedName>
        <fullName evidence="2">Branched-chain amino acid ABC transporter</fullName>
    </submittedName>
</protein>
<gene>
    <name evidence="2" type="ORF">LOOC260_104870</name>
</gene>
<sequence>MDINKYILLTILGCGLVTWLSRVVPFVLVKNFALPRGLIKLLSFVPVAIMTALVVQNILIFKIGNWPTVDWLNLGAAIPTIITAIVTKSLLIIVVVGIISMAVLRLFM</sequence>
<proteinExistence type="predicted"/>
<organism evidence="2 3">
    <name type="scientific">Paucilactobacillus hokkaidonensis JCM 18461</name>
    <dbReference type="NCBI Taxonomy" id="1291742"/>
    <lineage>
        <taxon>Bacteria</taxon>
        <taxon>Bacillati</taxon>
        <taxon>Bacillota</taxon>
        <taxon>Bacilli</taxon>
        <taxon>Lactobacillales</taxon>
        <taxon>Lactobacillaceae</taxon>
        <taxon>Paucilactobacillus</taxon>
    </lineage>
</organism>
<dbReference type="AlphaFoldDB" id="A0A0A1GSV1"/>